<keyword evidence="4" id="KW-1185">Reference proteome</keyword>
<proteinExistence type="predicted"/>
<keyword evidence="2" id="KW-0472">Membrane</keyword>
<dbReference type="Proteomes" id="UP000799778">
    <property type="component" value="Unassembled WGS sequence"/>
</dbReference>
<dbReference type="GeneID" id="54278525"/>
<sequence>MASHGNGRQQSGSSTARLLPNQYLSTTYTPEYRSSSGSSSRSTSQPPSSTRSTSSRTVPREKSPYNDRRGSNTSTSSPTQTQTETVSRLEPPIAQFAINVLLQLAAFAAAIAFGVFAVKSVQVGNRANAYANAAAGLADKAMAQAEMANQLTLLALCTSENSIVSTNSY</sequence>
<reference evidence="3" key="1">
    <citation type="journal article" date="2020" name="Stud. Mycol.">
        <title>101 Dothideomycetes genomes: a test case for predicting lifestyles and emergence of pathogens.</title>
        <authorList>
            <person name="Haridas S."/>
            <person name="Albert R."/>
            <person name="Binder M."/>
            <person name="Bloem J."/>
            <person name="Labutti K."/>
            <person name="Salamov A."/>
            <person name="Andreopoulos B."/>
            <person name="Baker S."/>
            <person name="Barry K."/>
            <person name="Bills G."/>
            <person name="Bluhm B."/>
            <person name="Cannon C."/>
            <person name="Castanera R."/>
            <person name="Culley D."/>
            <person name="Daum C."/>
            <person name="Ezra D."/>
            <person name="Gonzalez J."/>
            <person name="Henrissat B."/>
            <person name="Kuo A."/>
            <person name="Liang C."/>
            <person name="Lipzen A."/>
            <person name="Lutzoni F."/>
            <person name="Magnuson J."/>
            <person name="Mondo S."/>
            <person name="Nolan M."/>
            <person name="Ohm R."/>
            <person name="Pangilinan J."/>
            <person name="Park H.-J."/>
            <person name="Ramirez L."/>
            <person name="Alfaro M."/>
            <person name="Sun H."/>
            <person name="Tritt A."/>
            <person name="Yoshinaga Y."/>
            <person name="Zwiers L.-H."/>
            <person name="Turgeon B."/>
            <person name="Goodwin S."/>
            <person name="Spatafora J."/>
            <person name="Crous P."/>
            <person name="Grigoriev I."/>
        </authorList>
    </citation>
    <scope>NUCLEOTIDE SEQUENCE</scope>
    <source>
        <strain evidence="3">CBS 175.79</strain>
    </source>
</reference>
<gene>
    <name evidence="3" type="ORF">BU24DRAFT_140696</name>
</gene>
<keyword evidence="2" id="KW-0812">Transmembrane</keyword>
<keyword evidence="2" id="KW-1133">Transmembrane helix</keyword>
<feature type="compositionally biased region" description="Polar residues" evidence="1">
    <location>
        <begin position="1"/>
        <end position="29"/>
    </location>
</feature>
<feature type="compositionally biased region" description="Basic and acidic residues" evidence="1">
    <location>
        <begin position="58"/>
        <end position="70"/>
    </location>
</feature>
<evidence type="ECO:0000256" key="1">
    <source>
        <dbReference type="SAM" id="MobiDB-lite"/>
    </source>
</evidence>
<dbReference type="RefSeq" id="XP_033385259.1">
    <property type="nucleotide sequence ID" value="XM_033521128.1"/>
</dbReference>
<feature type="transmembrane region" description="Helical" evidence="2">
    <location>
        <begin position="96"/>
        <end position="118"/>
    </location>
</feature>
<evidence type="ECO:0000256" key="2">
    <source>
        <dbReference type="SAM" id="Phobius"/>
    </source>
</evidence>
<name>A0A6A5XWB0_9PLEO</name>
<feature type="compositionally biased region" description="Low complexity" evidence="1">
    <location>
        <begin position="33"/>
        <end position="57"/>
    </location>
</feature>
<dbReference type="EMBL" id="ML978068">
    <property type="protein sequence ID" value="KAF2016920.1"/>
    <property type="molecule type" value="Genomic_DNA"/>
</dbReference>
<feature type="compositionally biased region" description="Low complexity" evidence="1">
    <location>
        <begin position="71"/>
        <end position="86"/>
    </location>
</feature>
<evidence type="ECO:0000313" key="3">
    <source>
        <dbReference type="EMBL" id="KAF2016920.1"/>
    </source>
</evidence>
<protein>
    <submittedName>
        <fullName evidence="3">Uncharacterized protein</fullName>
    </submittedName>
</protein>
<accession>A0A6A5XWB0</accession>
<dbReference type="AlphaFoldDB" id="A0A6A5XWB0"/>
<feature type="region of interest" description="Disordered" evidence="1">
    <location>
        <begin position="1"/>
        <end position="87"/>
    </location>
</feature>
<evidence type="ECO:0000313" key="4">
    <source>
        <dbReference type="Proteomes" id="UP000799778"/>
    </source>
</evidence>
<organism evidence="3 4">
    <name type="scientific">Aaosphaeria arxii CBS 175.79</name>
    <dbReference type="NCBI Taxonomy" id="1450172"/>
    <lineage>
        <taxon>Eukaryota</taxon>
        <taxon>Fungi</taxon>
        <taxon>Dikarya</taxon>
        <taxon>Ascomycota</taxon>
        <taxon>Pezizomycotina</taxon>
        <taxon>Dothideomycetes</taxon>
        <taxon>Pleosporomycetidae</taxon>
        <taxon>Pleosporales</taxon>
        <taxon>Pleosporales incertae sedis</taxon>
        <taxon>Aaosphaeria</taxon>
    </lineage>
</organism>